<dbReference type="InterPro" id="IPR003959">
    <property type="entry name" value="ATPase_AAA_core"/>
</dbReference>
<dbReference type="Proteomes" id="UP000226442">
    <property type="component" value="Unassembled WGS sequence"/>
</dbReference>
<proteinExistence type="predicted"/>
<reference evidence="2" key="1">
    <citation type="submission" date="2017-10" db="EMBL/GenBank/DDBJ databases">
        <title>Draft genome sequence of the planktic cyanobacteria Tychonema bourrellyi isolated from alpine lentic freshwater.</title>
        <authorList>
            <person name="Tett A."/>
            <person name="Armanini F."/>
            <person name="Asnicar F."/>
            <person name="Boscaini A."/>
            <person name="Pasolli E."/>
            <person name="Zolfo M."/>
            <person name="Donati C."/>
            <person name="Salmaso N."/>
            <person name="Segata N."/>
        </authorList>
    </citation>
    <scope>NUCLEOTIDE SEQUENCE</scope>
    <source>
        <strain evidence="2">FEM_GT703</strain>
    </source>
</reference>
<dbReference type="AlphaFoldDB" id="A0A2G4F067"/>
<keyword evidence="3" id="KW-1185">Reference proteome</keyword>
<accession>A0A2G4F067</accession>
<organism evidence="2 3">
    <name type="scientific">Tychonema bourrellyi FEM_GT703</name>
    <dbReference type="NCBI Taxonomy" id="2040638"/>
    <lineage>
        <taxon>Bacteria</taxon>
        <taxon>Bacillati</taxon>
        <taxon>Cyanobacteriota</taxon>
        <taxon>Cyanophyceae</taxon>
        <taxon>Oscillatoriophycideae</taxon>
        <taxon>Oscillatoriales</taxon>
        <taxon>Microcoleaceae</taxon>
        <taxon>Tychonema</taxon>
    </lineage>
</organism>
<dbReference type="PANTHER" id="PTHR32182:SF22">
    <property type="entry name" value="ATP-DEPENDENT ENDONUCLEASE, OLD FAMILY-RELATED"/>
    <property type="match status" value="1"/>
</dbReference>
<evidence type="ECO:0000313" key="2">
    <source>
        <dbReference type="EMBL" id="PHX55143.1"/>
    </source>
</evidence>
<dbReference type="OrthoDB" id="9815944at2"/>
<dbReference type="Pfam" id="PF13304">
    <property type="entry name" value="AAA_21"/>
    <property type="match status" value="1"/>
</dbReference>
<dbReference type="CDD" id="cd00267">
    <property type="entry name" value="ABC_ATPase"/>
    <property type="match status" value="1"/>
</dbReference>
<evidence type="ECO:0000259" key="1">
    <source>
        <dbReference type="Pfam" id="PF13304"/>
    </source>
</evidence>
<evidence type="ECO:0000313" key="3">
    <source>
        <dbReference type="Proteomes" id="UP000226442"/>
    </source>
</evidence>
<comment type="caution">
    <text evidence="2">The sequence shown here is derived from an EMBL/GenBank/DDBJ whole genome shotgun (WGS) entry which is preliminary data.</text>
</comment>
<name>A0A2G4F067_9CYAN</name>
<dbReference type="Gene3D" id="3.40.50.300">
    <property type="entry name" value="P-loop containing nucleotide triphosphate hydrolases"/>
    <property type="match status" value="1"/>
</dbReference>
<sequence length="380" mass="42967">MTPHSRITSIKIQGYRPFRDFTAPLEPLEIIVGANGSGKSSLFEFLKFLTDSMESEIPNEIIKGSIGQQIFHLPGSEKFEWELKIDTGESNISYQGELMGPRSNPQISFERVESSQHLFMDIKGTEGLYREPGYAETNRVFPKRNQLALRTITNPGLATLYKLREYIGEWKFYSSFNIANHKIRKSVLIEQEPVLDEDAGNLSSVLHYLMTEHSAVFDDLQQHLQSVIPGFKKMTVKARGGPGEVIAFWQEKGINQDLSLADLSDGILRLICWICLCLHPKPPSLICIDEPDQGVHPRTLPLLAGLFEKAAERTQVLLATHSSYFLTQFDISQIAVMRKENGESKFIKPGNSKVLTDMLDDFGTEEIEKLHRSDELELLP</sequence>
<feature type="domain" description="ATPase AAA-type core" evidence="1">
    <location>
        <begin position="30"/>
        <end position="326"/>
    </location>
</feature>
<gene>
    <name evidence="2" type="ORF">CP500_012220</name>
</gene>
<dbReference type="PIRSF" id="PIRSF029347">
    <property type="entry name" value="RecF"/>
    <property type="match status" value="1"/>
</dbReference>
<dbReference type="InterPro" id="IPR014555">
    <property type="entry name" value="RecF-like"/>
</dbReference>
<dbReference type="GO" id="GO:0005524">
    <property type="term" value="F:ATP binding"/>
    <property type="evidence" value="ECO:0007669"/>
    <property type="project" value="InterPro"/>
</dbReference>
<dbReference type="SUPFAM" id="SSF52540">
    <property type="entry name" value="P-loop containing nucleoside triphosphate hydrolases"/>
    <property type="match status" value="1"/>
</dbReference>
<dbReference type="GO" id="GO:0006302">
    <property type="term" value="P:double-strand break repair"/>
    <property type="evidence" value="ECO:0007669"/>
    <property type="project" value="TreeGrafter"/>
</dbReference>
<dbReference type="InterPro" id="IPR027417">
    <property type="entry name" value="P-loop_NTPase"/>
</dbReference>
<dbReference type="GO" id="GO:0000731">
    <property type="term" value="P:DNA synthesis involved in DNA repair"/>
    <property type="evidence" value="ECO:0007669"/>
    <property type="project" value="TreeGrafter"/>
</dbReference>
<dbReference type="RefSeq" id="WP_096829208.1">
    <property type="nucleotide sequence ID" value="NZ_NXIB02000063.1"/>
</dbReference>
<protein>
    <recommendedName>
        <fullName evidence="1">ATPase AAA-type core domain-containing protein</fullName>
    </recommendedName>
</protein>
<dbReference type="PANTHER" id="PTHR32182">
    <property type="entry name" value="DNA REPLICATION AND REPAIR PROTEIN RECF"/>
    <property type="match status" value="1"/>
</dbReference>
<dbReference type="GO" id="GO:0016887">
    <property type="term" value="F:ATP hydrolysis activity"/>
    <property type="evidence" value="ECO:0007669"/>
    <property type="project" value="InterPro"/>
</dbReference>
<dbReference type="EMBL" id="NXIB02000063">
    <property type="protein sequence ID" value="PHX55143.1"/>
    <property type="molecule type" value="Genomic_DNA"/>
</dbReference>